<evidence type="ECO:0000313" key="2">
    <source>
        <dbReference type="Proteomes" id="UP000184225"/>
    </source>
</evidence>
<gene>
    <name evidence="1" type="ORF">SAMN04488096_102155</name>
</gene>
<dbReference type="Proteomes" id="UP000184225">
    <property type="component" value="Unassembled WGS sequence"/>
</dbReference>
<sequence>MTPPFKIIEDKIGKLRLYENYIITEINEDVVFDIEELNWLKMNIDTYYPKSIENIGYISNRINNYNIVPTNYYLSNLYNKVKTIAMVCYSDTSVQAALYEKSFQEKPFQVFRNLNDAIDWTLVNLKK</sequence>
<dbReference type="EMBL" id="FQYY01000002">
    <property type="protein sequence ID" value="SHI50610.1"/>
    <property type="molecule type" value="Genomic_DNA"/>
</dbReference>
<evidence type="ECO:0000313" key="1">
    <source>
        <dbReference type="EMBL" id="SHI50610.1"/>
    </source>
</evidence>
<dbReference type="AlphaFoldDB" id="A0A1M6BP84"/>
<evidence type="ECO:0008006" key="3">
    <source>
        <dbReference type="Google" id="ProtNLM"/>
    </source>
</evidence>
<protein>
    <recommendedName>
        <fullName evidence="3">SpoIIAA-like</fullName>
    </recommendedName>
</protein>
<accession>A0A1M6BP84</accession>
<reference evidence="1 2" key="1">
    <citation type="submission" date="2016-11" db="EMBL/GenBank/DDBJ databases">
        <authorList>
            <person name="Jaros S."/>
            <person name="Januszkiewicz K."/>
            <person name="Wedrychowicz H."/>
        </authorList>
    </citation>
    <scope>NUCLEOTIDE SEQUENCE [LARGE SCALE GENOMIC DNA]</scope>
    <source>
        <strain evidence="1 2">DSM 21425</strain>
    </source>
</reference>
<organism evidence="1 2">
    <name type="scientific">Mesonia phycicola</name>
    <dbReference type="NCBI Taxonomy" id="579105"/>
    <lineage>
        <taxon>Bacteria</taxon>
        <taxon>Pseudomonadati</taxon>
        <taxon>Bacteroidota</taxon>
        <taxon>Flavobacteriia</taxon>
        <taxon>Flavobacteriales</taxon>
        <taxon>Flavobacteriaceae</taxon>
        <taxon>Mesonia</taxon>
    </lineage>
</organism>
<keyword evidence="2" id="KW-1185">Reference proteome</keyword>
<dbReference type="STRING" id="579105.SAMN04488096_102155"/>
<dbReference type="RefSeq" id="WP_073148303.1">
    <property type="nucleotide sequence ID" value="NZ_FQYY01000002.1"/>
</dbReference>
<dbReference type="OrthoDB" id="1144359at2"/>
<proteinExistence type="predicted"/>
<name>A0A1M6BP84_9FLAO</name>